<dbReference type="RefSeq" id="WP_003016148.1">
    <property type="nucleotide sequence ID" value="NZ_AP023459.1"/>
</dbReference>
<protein>
    <submittedName>
        <fullName evidence="4">Transporter</fullName>
    </submittedName>
</protein>
<name>A0A0B3WI59_FRATU</name>
<dbReference type="KEGG" id="ftv:CH67_1506"/>
<reference evidence="4" key="2">
    <citation type="submission" date="2020-02" db="EMBL/GenBank/DDBJ databases">
        <title>Using affinity propagation clustering for identifying bacterial clades and subclades with whole-genome sequences of Francisella tularensis.</title>
        <authorList>
            <person name="Homeier-Bachmann T."/>
            <person name="Abdel-Glil M.Y."/>
            <person name="Hackbart A."/>
            <person name="Hotzel H."/>
            <person name="Tomaso H."/>
        </authorList>
    </citation>
    <scope>NUCLEOTIDE SEQUENCE</scope>
    <source>
        <strain evidence="4">15T0085</strain>
        <strain evidence="3">17T1429</strain>
    </source>
</reference>
<evidence type="ECO:0000313" key="4">
    <source>
        <dbReference type="EMBL" id="NDS68534.1"/>
    </source>
</evidence>
<feature type="transmembrane region" description="Helical" evidence="1">
    <location>
        <begin position="28"/>
        <end position="48"/>
    </location>
</feature>
<reference evidence="4" key="1">
    <citation type="submission" date="2019-08" db="EMBL/GenBank/DDBJ databases">
        <authorList>
            <person name="Busch A."/>
        </authorList>
    </citation>
    <scope>NUCLEOTIDE SEQUENCE</scope>
    <source>
        <strain evidence="4">15T0085</strain>
        <strain evidence="3">17T1429</strain>
    </source>
</reference>
<gene>
    <name evidence="4" type="ORF">FWI86_05660</name>
    <name evidence="3" type="ORF">FWJ04_04760</name>
    <name evidence="2" type="ORF">JPFTKU_15390</name>
</gene>
<dbReference type="KEGG" id="ftc:DA46_1638"/>
<dbReference type="SUPFAM" id="SSF103473">
    <property type="entry name" value="MFS general substrate transporter"/>
    <property type="match status" value="1"/>
</dbReference>
<dbReference type="EMBL" id="AP023460">
    <property type="protein sequence ID" value="BCL55725.1"/>
    <property type="molecule type" value="Genomic_DNA"/>
</dbReference>
<keyword evidence="1" id="KW-1133">Transmembrane helix</keyword>
<proteinExistence type="predicted"/>
<evidence type="ECO:0000313" key="2">
    <source>
        <dbReference type="EMBL" id="BCL55725.1"/>
    </source>
</evidence>
<dbReference type="KEGG" id="ftz:CH68_1237"/>
<dbReference type="InterPro" id="IPR036259">
    <property type="entry name" value="MFS_trans_sf"/>
</dbReference>
<dbReference type="HOGENOM" id="CLU_171724_0_0_6"/>
<evidence type="ECO:0000313" key="3">
    <source>
        <dbReference type="EMBL" id="NDR88974.1"/>
    </source>
</evidence>
<dbReference type="EMBL" id="JAAGKH010000029">
    <property type="protein sequence ID" value="NDR88974.1"/>
    <property type="molecule type" value="Genomic_DNA"/>
</dbReference>
<accession>A0A0B3WI59</accession>
<reference evidence="2" key="3">
    <citation type="submission" date="2020-09" db="EMBL/GenBank/DDBJ databases">
        <title>Complete genome sequences of two strains of Francisella tularensis subspecies holarctica biovar japonica.</title>
        <authorList>
            <person name="Hotta A."/>
            <person name="Fujita O."/>
            <person name="Tanabayashi K."/>
            <person name="Uda A."/>
            <person name="Shindo J."/>
            <person name="Park C.H."/>
            <person name="Sato H."/>
            <person name="Suzuki M."/>
            <person name="Morikawa S."/>
            <person name="Maeda K."/>
        </authorList>
    </citation>
    <scope>NUCLEOTIDE SEQUENCE [LARGE SCALE GENOMIC DNA]</scope>
    <source>
        <strain evidence="2">KU-1</strain>
    </source>
</reference>
<dbReference type="EMBL" id="JAAGJP010000034">
    <property type="protein sequence ID" value="NDS68534.1"/>
    <property type="molecule type" value="Genomic_DNA"/>
</dbReference>
<keyword evidence="1" id="KW-0812">Transmembrane</keyword>
<feature type="transmembrane region" description="Helical" evidence="1">
    <location>
        <begin position="60"/>
        <end position="79"/>
    </location>
</feature>
<organism evidence="4">
    <name type="scientific">Francisella tularensis subsp. holarctica</name>
    <dbReference type="NCBI Taxonomy" id="119857"/>
    <lineage>
        <taxon>Bacteria</taxon>
        <taxon>Pseudomonadati</taxon>
        <taxon>Pseudomonadota</taxon>
        <taxon>Gammaproteobacteria</taxon>
        <taxon>Thiotrichales</taxon>
        <taxon>Francisellaceae</taxon>
        <taxon>Francisella</taxon>
    </lineage>
</organism>
<keyword evidence="1" id="KW-0472">Membrane</keyword>
<dbReference type="AlphaFoldDB" id="A0A0B3WI59"/>
<evidence type="ECO:0000256" key="1">
    <source>
        <dbReference type="SAM" id="Phobius"/>
    </source>
</evidence>
<sequence>MIGFFMAKIYPTLCSSVLSSQPENLQSAMAGLIIIFSALGGTIGSKVISEIFAQFGGITAFYFVLIPIIFLVLIIPPYAKLHGNK</sequence>